<dbReference type="SUPFAM" id="SSF117892">
    <property type="entry name" value="Band 7/SPFH domain"/>
    <property type="match status" value="1"/>
</dbReference>
<organism evidence="5 6">
    <name type="scientific">Zavarzinia aquatilis</name>
    <dbReference type="NCBI Taxonomy" id="2211142"/>
    <lineage>
        <taxon>Bacteria</taxon>
        <taxon>Pseudomonadati</taxon>
        <taxon>Pseudomonadota</taxon>
        <taxon>Alphaproteobacteria</taxon>
        <taxon>Rhodospirillales</taxon>
        <taxon>Zavarziniaceae</taxon>
        <taxon>Zavarzinia</taxon>
    </lineage>
</organism>
<keyword evidence="6" id="KW-1185">Reference proteome</keyword>
<dbReference type="Proteomes" id="UP000245461">
    <property type="component" value="Unassembled WGS sequence"/>
</dbReference>
<evidence type="ECO:0000256" key="2">
    <source>
        <dbReference type="SAM" id="Coils"/>
    </source>
</evidence>
<keyword evidence="3" id="KW-0472">Membrane</keyword>
<gene>
    <name evidence="5" type="ORF">DKG74_11770</name>
</gene>
<feature type="domain" description="Band 7" evidence="4">
    <location>
        <begin position="32"/>
        <end position="193"/>
    </location>
</feature>
<dbReference type="CDD" id="cd03401">
    <property type="entry name" value="SPFH_prohibitin"/>
    <property type="match status" value="1"/>
</dbReference>
<comment type="caution">
    <text evidence="5">The sequence shown here is derived from an EMBL/GenBank/DDBJ whole genome shotgun (WGS) entry which is preliminary data.</text>
</comment>
<feature type="transmembrane region" description="Helical" evidence="3">
    <location>
        <begin position="12"/>
        <end position="35"/>
    </location>
</feature>
<dbReference type="SMART" id="SM00244">
    <property type="entry name" value="PHB"/>
    <property type="match status" value="1"/>
</dbReference>
<dbReference type="InterPro" id="IPR036013">
    <property type="entry name" value="Band_7/SPFH_dom_sf"/>
</dbReference>
<dbReference type="InterPro" id="IPR001107">
    <property type="entry name" value="Band_7"/>
</dbReference>
<evidence type="ECO:0000256" key="1">
    <source>
        <dbReference type="ARBA" id="ARBA00004167"/>
    </source>
</evidence>
<keyword evidence="3" id="KW-1133">Transmembrane helix</keyword>
<keyword evidence="3" id="KW-0812">Transmembrane</keyword>
<sequence length="305" mass="33095">MKRSGDSPSPPAVLSKIGPIGAIFAGAVVVLSSWYTIDEGEVGVVLRNGAVLDVAGPGLHFKLPIIDNVVSLSTRTEKLNLPEVAAYSQDIQAAFLNMSVNYRINAGQATEIYAKLGVNFADRILMPALLDRTKAVFGRYNAPSIVGERAKLVADITDSLREAVTEEGIIIESVQIENIDFSDAFEQAIEQRMQAEVEVTRLRQNLEREKVQAEIRRTAAQGQADSTVVQARAEADSRALQAKAEADALRLRGEAEADSIRAKGLAMKENPALIELIRAERWDGRLPQTMVPGGAMPFIEMTPGK</sequence>
<comment type="subcellular location">
    <subcellularLocation>
        <location evidence="1">Membrane</location>
        <topology evidence="1">Single-pass membrane protein</topology>
    </subcellularLocation>
</comment>
<keyword evidence="2" id="KW-0175">Coiled coil</keyword>
<proteinExistence type="predicted"/>
<name>A0A317E7T3_9PROT</name>
<dbReference type="PRINTS" id="PR00679">
    <property type="entry name" value="PROHIBITIN"/>
</dbReference>
<dbReference type="PANTHER" id="PTHR42911:SF2">
    <property type="entry name" value="PROHIBITIN FAMILY PROTEIN"/>
    <property type="match status" value="1"/>
</dbReference>
<dbReference type="EMBL" id="QGLE01000006">
    <property type="protein sequence ID" value="PWR22711.1"/>
    <property type="molecule type" value="Genomic_DNA"/>
</dbReference>
<reference evidence="5 6" key="1">
    <citation type="submission" date="2018-05" db="EMBL/GenBank/DDBJ databases">
        <title>Zavarzinia sp. HR-AS.</title>
        <authorList>
            <person name="Lee Y."/>
            <person name="Jeon C.O."/>
        </authorList>
    </citation>
    <scope>NUCLEOTIDE SEQUENCE [LARGE SCALE GENOMIC DNA]</scope>
    <source>
        <strain evidence="5 6">HR-AS</strain>
    </source>
</reference>
<dbReference type="InterPro" id="IPR000163">
    <property type="entry name" value="Prohibitin"/>
</dbReference>
<dbReference type="OrthoDB" id="9812991at2"/>
<evidence type="ECO:0000313" key="6">
    <source>
        <dbReference type="Proteomes" id="UP000245461"/>
    </source>
</evidence>
<dbReference type="Pfam" id="PF01145">
    <property type="entry name" value="Band_7"/>
    <property type="match status" value="1"/>
</dbReference>
<dbReference type="Gene3D" id="3.30.479.30">
    <property type="entry name" value="Band 7 domain"/>
    <property type="match status" value="1"/>
</dbReference>
<evidence type="ECO:0000313" key="5">
    <source>
        <dbReference type="EMBL" id="PWR22711.1"/>
    </source>
</evidence>
<accession>A0A317E7T3</accession>
<evidence type="ECO:0000259" key="4">
    <source>
        <dbReference type="SMART" id="SM00244"/>
    </source>
</evidence>
<feature type="coiled-coil region" evidence="2">
    <location>
        <begin position="185"/>
        <end position="252"/>
    </location>
</feature>
<dbReference type="AlphaFoldDB" id="A0A317E7T3"/>
<dbReference type="GO" id="GO:0016020">
    <property type="term" value="C:membrane"/>
    <property type="evidence" value="ECO:0007669"/>
    <property type="project" value="UniProtKB-SubCell"/>
</dbReference>
<dbReference type="PANTHER" id="PTHR42911">
    <property type="entry name" value="MODULATOR OF FTSH PROTEASE HFLC"/>
    <property type="match status" value="1"/>
</dbReference>
<protein>
    <submittedName>
        <fullName evidence="5">Band 7 protein</fullName>
    </submittedName>
</protein>
<evidence type="ECO:0000256" key="3">
    <source>
        <dbReference type="SAM" id="Phobius"/>
    </source>
</evidence>